<feature type="domain" description="DNA polymerase helix-hairpin-helix motif" evidence="2">
    <location>
        <begin position="79"/>
        <end position="177"/>
    </location>
</feature>
<dbReference type="Pfam" id="PF01336">
    <property type="entry name" value="tRNA_anti-codon"/>
    <property type="match status" value="1"/>
</dbReference>
<dbReference type="Proteomes" id="UP000228614">
    <property type="component" value="Unassembled WGS sequence"/>
</dbReference>
<evidence type="ECO:0000259" key="2">
    <source>
        <dbReference type="Pfam" id="PF14579"/>
    </source>
</evidence>
<dbReference type="GO" id="GO:0006260">
    <property type="term" value="P:DNA replication"/>
    <property type="evidence" value="ECO:0007669"/>
    <property type="project" value="InterPro"/>
</dbReference>
<proteinExistence type="predicted"/>
<accession>A0A2H0V948</accession>
<organism evidence="3 4">
    <name type="scientific">Candidatus Falkowbacteria bacterium CG10_big_fil_rev_8_21_14_0_10_37_6</name>
    <dbReference type="NCBI Taxonomy" id="1974563"/>
    <lineage>
        <taxon>Bacteria</taxon>
        <taxon>Candidatus Falkowiibacteriota</taxon>
    </lineage>
</organism>
<comment type="caution">
    <text evidence="3">The sequence shown here is derived from an EMBL/GenBank/DDBJ whole genome shotgun (WGS) entry which is preliminary data.</text>
</comment>
<dbReference type="GO" id="GO:0003676">
    <property type="term" value="F:nucleic acid binding"/>
    <property type="evidence" value="ECO:0007669"/>
    <property type="project" value="InterPro"/>
</dbReference>
<dbReference type="InterPro" id="IPR004365">
    <property type="entry name" value="NA-bd_OB_tRNA"/>
</dbReference>
<keyword evidence="3" id="KW-0808">Transferase</keyword>
<sequence>GCVKNKIDADLAREIFAFIEPFAGYGFNRSHAACYALVGYQTAYLKANYPTEFMAALMTADQEDIERVPIMIDECRGMGIEVLPPDINESFANFTVVTSGTSTNKIVADNISKTIRFGLRAIKNVGAHITEIIIKERKDNGPYKDIADFLQRIQDKDLNKKSMESLAKVGAFDKLEERGKLLANMDKMLEYSRNLTNARNSGQDSLFSTVPELAVQTTITLDDAAQADKREILVWEKELLGLYISDHPFNEYEKSLSNSIVKLNNLNVSSAGDPVNVAGIISTIKKIVTKNNENMLFVKIEDRLANIELLIFPRLLKETEGVWQEGNGVICRGKLSNKDNELKVLCDKAEKLESEKIKKIAARFFKMNKAQHRNDSGNVSAPPVNLQYQPNPSTQQFLKLKIQDINNSEALNEIKKILAKHKGGNKVLFYVPKGSGLQVIETGFKVDKNNGLVEKLKMILGEDSVK</sequence>
<dbReference type="PANTHER" id="PTHR32294:SF0">
    <property type="entry name" value="DNA POLYMERASE III SUBUNIT ALPHA"/>
    <property type="match status" value="1"/>
</dbReference>
<dbReference type="Gene3D" id="1.10.150.870">
    <property type="match status" value="1"/>
</dbReference>
<evidence type="ECO:0000313" key="3">
    <source>
        <dbReference type="EMBL" id="PIR94850.1"/>
    </source>
</evidence>
<dbReference type="PANTHER" id="PTHR32294">
    <property type="entry name" value="DNA POLYMERASE III SUBUNIT ALPHA"/>
    <property type="match status" value="1"/>
</dbReference>
<dbReference type="EC" id="2.7.7.7" evidence="3"/>
<evidence type="ECO:0000259" key="1">
    <source>
        <dbReference type="Pfam" id="PF01336"/>
    </source>
</evidence>
<dbReference type="AlphaFoldDB" id="A0A2H0V948"/>
<feature type="domain" description="OB" evidence="1">
    <location>
        <begin position="275"/>
        <end position="352"/>
    </location>
</feature>
<keyword evidence="3" id="KW-0548">Nucleotidyltransferase</keyword>
<evidence type="ECO:0000313" key="4">
    <source>
        <dbReference type="Proteomes" id="UP000228614"/>
    </source>
</evidence>
<dbReference type="GO" id="GO:0003887">
    <property type="term" value="F:DNA-directed DNA polymerase activity"/>
    <property type="evidence" value="ECO:0007669"/>
    <property type="project" value="UniProtKB-EC"/>
</dbReference>
<protein>
    <submittedName>
        <fullName evidence="3">DNA polymerase III subunit alpha</fullName>
        <ecNumber evidence="3">2.7.7.7</ecNumber>
    </submittedName>
</protein>
<dbReference type="GO" id="GO:0008408">
    <property type="term" value="F:3'-5' exonuclease activity"/>
    <property type="evidence" value="ECO:0007669"/>
    <property type="project" value="InterPro"/>
</dbReference>
<name>A0A2H0V948_9BACT</name>
<dbReference type="InterPro" id="IPR029460">
    <property type="entry name" value="DNAPol_HHH"/>
</dbReference>
<gene>
    <name evidence="3" type="primary">dnaE</name>
    <name evidence="3" type="ORF">COT95_01940</name>
</gene>
<dbReference type="Pfam" id="PF14579">
    <property type="entry name" value="HHH_6"/>
    <property type="match status" value="1"/>
</dbReference>
<dbReference type="InterPro" id="IPR004805">
    <property type="entry name" value="DnaE2/DnaE/PolC"/>
</dbReference>
<dbReference type="CDD" id="cd04485">
    <property type="entry name" value="DnaE_OBF"/>
    <property type="match status" value="1"/>
</dbReference>
<feature type="non-terminal residue" evidence="3">
    <location>
        <position position="1"/>
    </location>
</feature>
<dbReference type="EMBL" id="PFAN01000096">
    <property type="protein sequence ID" value="PIR94850.1"/>
    <property type="molecule type" value="Genomic_DNA"/>
</dbReference>
<reference evidence="4" key="1">
    <citation type="submission" date="2017-09" db="EMBL/GenBank/DDBJ databases">
        <title>Depth-based differentiation of microbial function through sediment-hosted aquifers and enrichment of novel symbionts in the deep terrestrial subsurface.</title>
        <authorList>
            <person name="Probst A.J."/>
            <person name="Ladd B."/>
            <person name="Jarett J.K."/>
            <person name="Geller-Mcgrath D.E."/>
            <person name="Sieber C.M.K."/>
            <person name="Emerson J.B."/>
            <person name="Anantharaman K."/>
            <person name="Thomas B.C."/>
            <person name="Malmstrom R."/>
            <person name="Stieglmeier M."/>
            <person name="Klingl A."/>
            <person name="Woyke T."/>
            <person name="Ryan C.M."/>
            <person name="Banfield J.F."/>
        </authorList>
    </citation>
    <scope>NUCLEOTIDE SEQUENCE [LARGE SCALE GENOMIC DNA]</scope>
</reference>